<reference evidence="2" key="1">
    <citation type="submission" date="2019-08" db="EMBL/GenBank/DDBJ databases">
        <authorList>
            <person name="Kucharzyk K."/>
            <person name="Murdoch R.W."/>
            <person name="Higgins S."/>
            <person name="Loffler F."/>
        </authorList>
    </citation>
    <scope>NUCLEOTIDE SEQUENCE</scope>
</reference>
<comment type="caution">
    <text evidence="2">The sequence shown here is derived from an EMBL/GenBank/DDBJ whole genome shotgun (WGS) entry which is preliminary data.</text>
</comment>
<evidence type="ECO:0000313" key="2">
    <source>
        <dbReference type="EMBL" id="MPM93303.1"/>
    </source>
</evidence>
<protein>
    <recommendedName>
        <fullName evidence="1">Outer membrane protein SusF/SusE-like C-terminal domain-containing protein</fullName>
    </recommendedName>
</protein>
<feature type="domain" description="Outer membrane protein SusF/SusE-like C-terminal" evidence="1">
    <location>
        <begin position="95"/>
        <end position="196"/>
    </location>
</feature>
<dbReference type="AlphaFoldDB" id="A0A645DXH4"/>
<evidence type="ECO:0000259" key="1">
    <source>
        <dbReference type="Pfam" id="PF16411"/>
    </source>
</evidence>
<name>A0A645DXH4_9ZZZZ</name>
<dbReference type="GO" id="GO:2001070">
    <property type="term" value="F:starch binding"/>
    <property type="evidence" value="ECO:0007669"/>
    <property type="project" value="InterPro"/>
</dbReference>
<gene>
    <name evidence="2" type="ORF">SDC9_140439</name>
</gene>
<organism evidence="2">
    <name type="scientific">bioreactor metagenome</name>
    <dbReference type="NCBI Taxonomy" id="1076179"/>
    <lineage>
        <taxon>unclassified sequences</taxon>
        <taxon>metagenomes</taxon>
        <taxon>ecological metagenomes</taxon>
    </lineage>
</organism>
<dbReference type="EMBL" id="VSSQ01040131">
    <property type="protein sequence ID" value="MPM93303.1"/>
    <property type="molecule type" value="Genomic_DNA"/>
</dbReference>
<sequence>MLDPYIYHYNAELNSSNSSDEFKIATANNFDQTTVFLRPAVNGQGAGTGLSVVKWSESENTNDNKWKLAPGIYKITLNLRTMKVDIVPFTPFSMIYLVGDATPNGWDIGNATAMDAVSGNSFKFTWTGHLNAKEIKFTCDRKTDWNGAFFLATSGGANPSGSEEQMLYSNVGSNPDNKWNITEAGTYTIELDQLQETVKFTKR</sequence>
<dbReference type="Pfam" id="PF16411">
    <property type="entry name" value="SusF_SusE"/>
    <property type="match status" value="1"/>
</dbReference>
<dbReference type="Gene3D" id="2.60.40.3620">
    <property type="match status" value="2"/>
</dbReference>
<dbReference type="GO" id="GO:0019867">
    <property type="term" value="C:outer membrane"/>
    <property type="evidence" value="ECO:0007669"/>
    <property type="project" value="InterPro"/>
</dbReference>
<dbReference type="InterPro" id="IPR032187">
    <property type="entry name" value="SusF/SusE-like_C"/>
</dbReference>
<accession>A0A645DXH4</accession>
<proteinExistence type="predicted"/>